<dbReference type="AlphaFoldDB" id="A0A557WMV6"/>
<feature type="non-terminal residue" evidence="3">
    <location>
        <position position="242"/>
    </location>
</feature>
<sequence>MSYVFVQPDALTAAAANVARINASLDAANAAAGLPFVWVPGSAGDQVSKALSTLFSEVGQEFQTLLNQFTTVSAQITQALNEAGQAFRGAEALATQAFNPATWWAAVAEASGSSPPPRTDPLATVMYELNQTGDKLFGEPLFYDGANGTASSPNGQNGGLLLGNGGNGWNSTVTGGNGGNGGMAGILGNGGNGGTGGPGTTSVAPGTGGNGGAAVWEGNGGTGGAGWNSTISGVNGGNGGVG</sequence>
<dbReference type="InterPro" id="IPR000084">
    <property type="entry name" value="PE-PGRS_N"/>
</dbReference>
<evidence type="ECO:0000313" key="4">
    <source>
        <dbReference type="Proteomes" id="UP000320513"/>
    </source>
</evidence>
<dbReference type="SUPFAM" id="SSF140459">
    <property type="entry name" value="PE/PPE dimer-like"/>
    <property type="match status" value="1"/>
</dbReference>
<evidence type="ECO:0000313" key="3">
    <source>
        <dbReference type="EMBL" id="TVS74594.1"/>
    </source>
</evidence>
<dbReference type="RefSeq" id="WP_145039790.1">
    <property type="nucleotide sequence ID" value="NZ_VMQU01000285.1"/>
</dbReference>
<name>A0A557WMV6_9MYCO</name>
<accession>A0A557WMV6</accession>
<evidence type="ECO:0000259" key="2">
    <source>
        <dbReference type="Pfam" id="PF00934"/>
    </source>
</evidence>
<reference evidence="3 4" key="1">
    <citation type="submission" date="2019-07" db="EMBL/GenBank/DDBJ databases">
        <title>New Mycobacterium species.</title>
        <authorList>
            <person name="Tortoli E."/>
            <person name="Ghielmetti G."/>
            <person name="Friedel U."/>
            <person name="Trovato A."/>
        </authorList>
    </citation>
    <scope>NUCLEOTIDE SEQUENCE [LARGE SCALE GENOMIC DNA]</scope>
    <source>
        <strain evidence="3 4">16-83</strain>
    </source>
</reference>
<dbReference type="Proteomes" id="UP000320513">
    <property type="component" value="Unassembled WGS sequence"/>
</dbReference>
<feature type="domain" description="PE" evidence="2">
    <location>
        <begin position="4"/>
        <end position="92"/>
    </location>
</feature>
<keyword evidence="4" id="KW-1185">Reference proteome</keyword>
<evidence type="ECO:0000256" key="1">
    <source>
        <dbReference type="SAM" id="MobiDB-lite"/>
    </source>
</evidence>
<feature type="compositionally biased region" description="Gly residues" evidence="1">
    <location>
        <begin position="206"/>
        <end position="226"/>
    </location>
</feature>
<protein>
    <submittedName>
        <fullName evidence="3">PE domain-containing protein</fullName>
    </submittedName>
</protein>
<feature type="region of interest" description="Disordered" evidence="1">
    <location>
        <begin position="189"/>
        <end position="242"/>
    </location>
</feature>
<dbReference type="EMBL" id="VMQU01000285">
    <property type="protein sequence ID" value="TVS74594.1"/>
    <property type="molecule type" value="Genomic_DNA"/>
</dbReference>
<dbReference type="InterPro" id="IPR038332">
    <property type="entry name" value="PPE_sf"/>
</dbReference>
<dbReference type="Pfam" id="PF00934">
    <property type="entry name" value="PE"/>
    <property type="match status" value="1"/>
</dbReference>
<dbReference type="Gene3D" id="1.10.287.850">
    <property type="entry name" value="HP0062-like domain"/>
    <property type="match status" value="1"/>
</dbReference>
<feature type="compositionally biased region" description="Gly residues" evidence="1">
    <location>
        <begin position="189"/>
        <end position="199"/>
    </location>
</feature>
<gene>
    <name evidence="3" type="ORF">FPZ47_27510</name>
</gene>
<dbReference type="Pfam" id="PF21526">
    <property type="entry name" value="PGRS"/>
    <property type="match status" value="1"/>
</dbReference>
<organism evidence="3 4">
    <name type="scientific">Mycobacterium helveticum</name>
    <dbReference type="NCBI Taxonomy" id="2592811"/>
    <lineage>
        <taxon>Bacteria</taxon>
        <taxon>Bacillati</taxon>
        <taxon>Actinomycetota</taxon>
        <taxon>Actinomycetes</taxon>
        <taxon>Mycobacteriales</taxon>
        <taxon>Mycobacteriaceae</taxon>
        <taxon>Mycobacterium</taxon>
    </lineage>
</organism>
<dbReference type="InterPro" id="IPR048996">
    <property type="entry name" value="PGRS_rpt"/>
</dbReference>
<comment type="caution">
    <text evidence="3">The sequence shown here is derived from an EMBL/GenBank/DDBJ whole genome shotgun (WGS) entry which is preliminary data.</text>
</comment>
<proteinExistence type="predicted"/>